<feature type="region of interest" description="Disordered" evidence="7">
    <location>
        <begin position="753"/>
        <end position="781"/>
    </location>
</feature>
<dbReference type="SUPFAM" id="SSF52540">
    <property type="entry name" value="P-loop containing nucleoside triphosphate hydrolases"/>
    <property type="match status" value="1"/>
</dbReference>
<dbReference type="SUPFAM" id="SSF47769">
    <property type="entry name" value="SAM/Pointed domain"/>
    <property type="match status" value="1"/>
</dbReference>
<feature type="compositionally biased region" description="Low complexity" evidence="7">
    <location>
        <begin position="638"/>
        <end position="656"/>
    </location>
</feature>
<feature type="compositionally biased region" description="Polar residues" evidence="7">
    <location>
        <begin position="1031"/>
        <end position="1047"/>
    </location>
</feature>
<evidence type="ECO:0000256" key="3">
    <source>
        <dbReference type="ARBA" id="ARBA00022840"/>
    </source>
</evidence>
<feature type="domain" description="SAM" evidence="9">
    <location>
        <begin position="1"/>
        <end position="47"/>
    </location>
</feature>
<evidence type="ECO:0000256" key="5">
    <source>
        <dbReference type="ARBA" id="ARBA00061030"/>
    </source>
</evidence>
<dbReference type="CDD" id="cd01367">
    <property type="entry name" value="KISc_KIF2_like"/>
    <property type="match status" value="1"/>
</dbReference>
<feature type="compositionally biased region" description="Low complexity" evidence="7">
    <location>
        <begin position="1219"/>
        <end position="1237"/>
    </location>
</feature>
<dbReference type="GO" id="GO:0005874">
    <property type="term" value="C:microtubule"/>
    <property type="evidence" value="ECO:0007669"/>
    <property type="project" value="UniProtKB-KW"/>
</dbReference>
<dbReference type="PRINTS" id="PR00380">
    <property type="entry name" value="KINESINHEAVY"/>
</dbReference>
<organism evidence="10 11">
    <name type="scientific">Mortierella alpina</name>
    <name type="common">Oleaginous fungus</name>
    <name type="synonym">Mortierella renispora</name>
    <dbReference type="NCBI Taxonomy" id="64518"/>
    <lineage>
        <taxon>Eukaryota</taxon>
        <taxon>Fungi</taxon>
        <taxon>Fungi incertae sedis</taxon>
        <taxon>Mucoromycota</taxon>
        <taxon>Mortierellomycotina</taxon>
        <taxon>Mortierellomycetes</taxon>
        <taxon>Mortierellales</taxon>
        <taxon>Mortierellaceae</taxon>
        <taxon>Mortierella</taxon>
    </lineage>
</organism>
<dbReference type="GO" id="GO:0007019">
    <property type="term" value="P:microtubule depolymerization"/>
    <property type="evidence" value="ECO:0007669"/>
    <property type="project" value="TreeGrafter"/>
</dbReference>
<dbReference type="Gene3D" id="3.40.850.10">
    <property type="entry name" value="Kinesin motor domain"/>
    <property type="match status" value="1"/>
</dbReference>
<feature type="region of interest" description="Disordered" evidence="7">
    <location>
        <begin position="1018"/>
        <end position="1440"/>
    </location>
</feature>
<dbReference type="PANTHER" id="PTHR47971">
    <property type="entry name" value="KINESIN-RELATED PROTEIN 6"/>
    <property type="match status" value="1"/>
</dbReference>
<keyword evidence="3 6" id="KW-0067">ATP-binding</keyword>
<dbReference type="InterPro" id="IPR036961">
    <property type="entry name" value="Kinesin_motor_dom_sf"/>
</dbReference>
<reference evidence="10" key="1">
    <citation type="submission" date="2021-07" db="EMBL/GenBank/DDBJ databases">
        <title>Draft genome of Mortierella alpina, strain LL118, isolated from an aspen leaf litter sample.</title>
        <authorList>
            <person name="Yang S."/>
            <person name="Vinatzer B.A."/>
        </authorList>
    </citation>
    <scope>NUCLEOTIDE SEQUENCE</scope>
    <source>
        <strain evidence="10">LL118</strain>
    </source>
</reference>
<evidence type="ECO:0000256" key="7">
    <source>
        <dbReference type="SAM" id="MobiDB-lite"/>
    </source>
</evidence>
<feature type="compositionally biased region" description="Low complexity" evidence="7">
    <location>
        <begin position="828"/>
        <end position="839"/>
    </location>
</feature>
<dbReference type="InterPro" id="IPR019821">
    <property type="entry name" value="Kinesin_motor_CS"/>
</dbReference>
<evidence type="ECO:0000259" key="9">
    <source>
        <dbReference type="PROSITE" id="PS50105"/>
    </source>
</evidence>
<dbReference type="EMBL" id="JAIFTL010000078">
    <property type="protein sequence ID" value="KAG9324073.1"/>
    <property type="molecule type" value="Genomic_DNA"/>
</dbReference>
<feature type="binding site" evidence="6">
    <location>
        <begin position="205"/>
        <end position="212"/>
    </location>
    <ligand>
        <name>ATP</name>
        <dbReference type="ChEBI" id="CHEBI:30616"/>
    </ligand>
</feature>
<dbReference type="InterPro" id="IPR027640">
    <property type="entry name" value="Kinesin-like_fam"/>
</dbReference>
<feature type="compositionally biased region" description="Low complexity" evidence="7">
    <location>
        <begin position="1248"/>
        <end position="1263"/>
    </location>
</feature>
<evidence type="ECO:0000256" key="6">
    <source>
        <dbReference type="PROSITE-ProRule" id="PRU00283"/>
    </source>
</evidence>
<evidence type="ECO:0000256" key="2">
    <source>
        <dbReference type="ARBA" id="ARBA00022741"/>
    </source>
</evidence>
<dbReference type="GO" id="GO:0008017">
    <property type="term" value="F:microtubule binding"/>
    <property type="evidence" value="ECO:0007669"/>
    <property type="project" value="InterPro"/>
</dbReference>
<feature type="compositionally biased region" description="Gly residues" evidence="7">
    <location>
        <begin position="1404"/>
        <end position="1420"/>
    </location>
</feature>
<dbReference type="InterPro" id="IPR027417">
    <property type="entry name" value="P-loop_NTPase"/>
</dbReference>
<sequence length="1440" mass="154617">MLGFSTRGITQVDNLVQLTMQDYSTLGVTSMDDRRKLFQLIQTIKAQYTDAPESAPLASSAAPHPPLHASEESGHGMAGFPRGYATQGMNDISKKPQDGTLGRSSSVHLGNDMTARIRVCVRKRPLSNKEIHRGEKDMATVAGRQLAVDEPKVRLDMTKFIERHKFVFDEVFDSDASNEDVYRRTAYPLVQYLFEGGKATCFAYGQTGSGKTYTMLDDKQGLYVLAARDIFVKLRNPENSHLSVYIGFYEIYQGQLHDLLNNRKKLHAREDGGGSVVVAGLKEYEIVNVEGLMQVFEYGNSARSTGSTRANADSSRSHAIMQLVLKDRSTKTIAGKLSFIDLAGSERGADRGETDVKTRMEGAEINKSLLALKECIRALDQDKKHTPFRQSKLTQVLKDSFVGNSRTCMVATISPNNSNSEHTLNTLRYADRVKELKAEGGAKGAVLDQDDNIMARDDYMESEGELGTANAYDDEDFISSASDNIADETIDLLDDEEFPHALDQEEMVHHPLPRTSSPTSSSPTLVNSPTSNPSQNHRMSLTNPSRRNSSNVSPPLGSSRSGRDSRGSPDATSPTSAHHDLSNHRNNGVNNHSSNLKKPSVSTLKQGGVARPSSAASSVQSGGEPHFGLNSPTSPKVTTATAAAGATNGASSAPSSWEFSLTDMQDFVREHRTELQDCGELTKRETKLLKNVMLGMSSASMAQTTGYGGDRESFDKYLSELDEIVDEKLITIIAMSQKLKALRSQIPSTYLNLATTRQTPPNKDNGKTQNKKKQPPLENQGGIYIRTPRELNDTKRIVRQREVEEEEASTEEDESFLGSSITIARKGSTASVSTTGSAGNKDHQRIKTDGGGRMNAKSRWKSEYLRTRSSSPSPSGSSFMSAISEILPPEMLPEILPATLLNGNNSLERPKAAGVRSETDGAPMKASPLEAADGGAATLSVTLNGAPPSSGDAATPTDQIPAEKRTSKPEPEDTTLAATAIEETGPDLVEQDLLLKLEELRKEKSRLFALFRNALQKNEENSKSPQPHPLSESTSQEPESLQGARQAQDTKRGEALDPSGSRSVSSATVTDRPSKDQEIEYSRQGGASEARTLGRLSDQNHERRPQPLSRQNIKSRREYERVIDRSKLNLEIPRKPSISSASSNSTSSTPTTSFAPPKRGRSRSPSVDGGGPFHSNSRGSSGPGTFGPSFPSTSYSSSSSHAESTSYPSKYPRADYMGSSQQQQQQHHRNSSNSSNNGLPDKPQGRYHSSSHFQQHASSSARSLGGDSYHADEGGYSNRSKGSSSGPGLGMNGGGGGGSYRQNGPMSHHSQGPPPPTRIGFGDNAGSSGGSSSGRSGGGGNGVGGGGGGGNAGGRGGFYGHGHGHDGPPTAPISMLGPSGRTHMPFNRSMMQMPHSRGLAHGRVGFGNGSGGGGRNGGGPPDRSMSSARPGDWSRRRSRV</sequence>
<feature type="region of interest" description="Disordered" evidence="7">
    <location>
        <begin position="909"/>
        <end position="988"/>
    </location>
</feature>
<evidence type="ECO:0008006" key="12">
    <source>
        <dbReference type="Google" id="ProtNLM"/>
    </source>
</evidence>
<dbReference type="FunFam" id="3.40.850.10:FF:000012">
    <property type="entry name" value="Kinesin-like protein"/>
    <property type="match status" value="1"/>
</dbReference>
<feature type="region of interest" description="Disordered" evidence="7">
    <location>
        <begin position="510"/>
        <end position="656"/>
    </location>
</feature>
<evidence type="ECO:0000259" key="8">
    <source>
        <dbReference type="PROSITE" id="PS50067"/>
    </source>
</evidence>
<keyword evidence="1" id="KW-0493">Microtubule</keyword>
<dbReference type="Proteomes" id="UP000717515">
    <property type="component" value="Unassembled WGS sequence"/>
</dbReference>
<dbReference type="InterPro" id="IPR013761">
    <property type="entry name" value="SAM/pointed_sf"/>
</dbReference>
<dbReference type="InterPro" id="IPR001752">
    <property type="entry name" value="Kinesin_motor_dom"/>
</dbReference>
<feature type="compositionally biased region" description="Basic and acidic residues" evidence="7">
    <location>
        <begin position="840"/>
        <end position="850"/>
    </location>
</feature>
<dbReference type="InterPro" id="IPR001660">
    <property type="entry name" value="SAM"/>
</dbReference>
<dbReference type="PROSITE" id="PS00411">
    <property type="entry name" value="KINESIN_MOTOR_1"/>
    <property type="match status" value="1"/>
</dbReference>
<dbReference type="PROSITE" id="PS50105">
    <property type="entry name" value="SAM_DOMAIN"/>
    <property type="match status" value="1"/>
</dbReference>
<feature type="compositionally biased region" description="Basic and acidic residues" evidence="7">
    <location>
        <begin position="961"/>
        <end position="971"/>
    </location>
</feature>
<feature type="compositionally biased region" description="Low complexity" evidence="7">
    <location>
        <begin position="869"/>
        <end position="880"/>
    </location>
</feature>
<feature type="compositionally biased region" description="Low complexity" evidence="7">
    <location>
        <begin position="513"/>
        <end position="534"/>
    </location>
</feature>
<gene>
    <name evidence="10" type="ORF">KVV02_003999</name>
</gene>
<feature type="compositionally biased region" description="Low complexity" evidence="7">
    <location>
        <begin position="52"/>
        <end position="62"/>
    </location>
</feature>
<feature type="region of interest" description="Disordered" evidence="7">
    <location>
        <begin position="52"/>
        <end position="107"/>
    </location>
</feature>
<feature type="compositionally biased region" description="Polar residues" evidence="7">
    <location>
        <begin position="1060"/>
        <end position="1071"/>
    </location>
</feature>
<keyword evidence="2 6" id="KW-0547">Nucleotide-binding</keyword>
<comment type="caution">
    <text evidence="10">The sequence shown here is derived from an EMBL/GenBank/DDBJ whole genome shotgun (WGS) entry which is preliminary data.</text>
</comment>
<evidence type="ECO:0000313" key="11">
    <source>
        <dbReference type="Proteomes" id="UP000717515"/>
    </source>
</evidence>
<name>A0A9P8A3B0_MORAP</name>
<feature type="compositionally biased region" description="Polar residues" evidence="7">
    <location>
        <begin position="1300"/>
        <end position="1310"/>
    </location>
</feature>
<dbReference type="GO" id="GO:0003777">
    <property type="term" value="F:microtubule motor activity"/>
    <property type="evidence" value="ECO:0007669"/>
    <property type="project" value="InterPro"/>
</dbReference>
<dbReference type="PANTHER" id="PTHR47971:SF20">
    <property type="entry name" value="KINESIN-LIKE PROTEIN KIF24"/>
    <property type="match status" value="1"/>
</dbReference>
<comment type="similarity">
    <text evidence="5">Belongs to the TRAFAC class myosin-kinesin ATPase superfamily. Kinesin family. KIN-13 subfamily.</text>
</comment>
<dbReference type="Pfam" id="PF00225">
    <property type="entry name" value="Kinesin"/>
    <property type="match status" value="1"/>
</dbReference>
<feature type="compositionally biased region" description="Polar residues" evidence="7">
    <location>
        <begin position="584"/>
        <end position="605"/>
    </location>
</feature>
<evidence type="ECO:0000256" key="4">
    <source>
        <dbReference type="ARBA" id="ARBA00023175"/>
    </source>
</evidence>
<evidence type="ECO:0000256" key="1">
    <source>
        <dbReference type="ARBA" id="ARBA00022701"/>
    </source>
</evidence>
<proteinExistence type="inferred from homology"/>
<feature type="compositionally biased region" description="Low complexity" evidence="7">
    <location>
        <begin position="1136"/>
        <end position="1157"/>
    </location>
</feature>
<feature type="region of interest" description="Disordered" evidence="7">
    <location>
        <begin position="828"/>
        <end position="880"/>
    </location>
</feature>
<feature type="domain" description="Kinesin motor" evidence="8">
    <location>
        <begin position="116"/>
        <end position="436"/>
    </location>
</feature>
<dbReference type="SMART" id="SM00129">
    <property type="entry name" value="KISc"/>
    <property type="match status" value="1"/>
</dbReference>
<dbReference type="PROSITE" id="PS50067">
    <property type="entry name" value="KINESIN_MOTOR_2"/>
    <property type="match status" value="1"/>
</dbReference>
<feature type="compositionally biased region" description="Gly residues" evidence="7">
    <location>
        <begin position="1285"/>
        <end position="1299"/>
    </location>
</feature>
<accession>A0A9P8A3B0</accession>
<dbReference type="GO" id="GO:0007018">
    <property type="term" value="P:microtubule-based movement"/>
    <property type="evidence" value="ECO:0007669"/>
    <property type="project" value="InterPro"/>
</dbReference>
<feature type="compositionally biased region" description="Polar residues" evidence="7">
    <location>
        <begin position="753"/>
        <end position="762"/>
    </location>
</feature>
<evidence type="ECO:0000313" key="10">
    <source>
        <dbReference type="EMBL" id="KAG9324073.1"/>
    </source>
</evidence>
<dbReference type="GO" id="GO:0005524">
    <property type="term" value="F:ATP binding"/>
    <property type="evidence" value="ECO:0007669"/>
    <property type="project" value="UniProtKB-UniRule"/>
</dbReference>
<protein>
    <recommendedName>
        <fullName evidence="12">Kinesin motor domain-containing protein</fullName>
    </recommendedName>
</protein>
<feature type="compositionally biased region" description="Basic and acidic residues" evidence="7">
    <location>
        <begin position="1115"/>
        <end position="1134"/>
    </location>
</feature>
<feature type="compositionally biased region" description="Basic and acidic residues" evidence="7">
    <location>
        <begin position="1072"/>
        <end position="1081"/>
    </location>
</feature>
<feature type="compositionally biased region" description="Gly residues" evidence="7">
    <location>
        <begin position="1327"/>
        <end position="1361"/>
    </location>
</feature>
<feature type="compositionally biased region" description="Low complexity" evidence="7">
    <location>
        <begin position="543"/>
        <end position="560"/>
    </location>
</feature>
<keyword evidence="4 6" id="KW-0505">Motor protein</keyword>
<feature type="compositionally biased region" description="Low complexity" evidence="7">
    <location>
        <begin position="1186"/>
        <end position="1209"/>
    </location>
</feature>